<feature type="transmembrane region" description="Helical" evidence="1">
    <location>
        <begin position="12"/>
        <end position="35"/>
    </location>
</feature>
<reference evidence="2 3" key="1">
    <citation type="journal article" date="2016" name="Mol. Biol. Evol.">
        <title>Comparative Genomics of Early-Diverging Mushroom-Forming Fungi Provides Insights into the Origins of Lignocellulose Decay Capabilities.</title>
        <authorList>
            <person name="Nagy L.G."/>
            <person name="Riley R."/>
            <person name="Tritt A."/>
            <person name="Adam C."/>
            <person name="Daum C."/>
            <person name="Floudas D."/>
            <person name="Sun H."/>
            <person name="Yadav J.S."/>
            <person name="Pangilinan J."/>
            <person name="Larsson K.H."/>
            <person name="Matsuura K."/>
            <person name="Barry K."/>
            <person name="Labutti K."/>
            <person name="Kuo R."/>
            <person name="Ohm R.A."/>
            <person name="Bhattacharya S.S."/>
            <person name="Shirouzu T."/>
            <person name="Yoshinaga Y."/>
            <person name="Martin F.M."/>
            <person name="Grigoriev I.V."/>
            <person name="Hibbett D.S."/>
        </authorList>
    </citation>
    <scope>NUCLEOTIDE SEQUENCE [LARGE SCALE GENOMIC DNA]</scope>
    <source>
        <strain evidence="2 3">HHB12029</strain>
    </source>
</reference>
<name>A0A165F307_EXIGL</name>
<keyword evidence="1" id="KW-0472">Membrane</keyword>
<evidence type="ECO:0008006" key="4">
    <source>
        <dbReference type="Google" id="ProtNLM"/>
    </source>
</evidence>
<keyword evidence="3" id="KW-1185">Reference proteome</keyword>
<evidence type="ECO:0000256" key="1">
    <source>
        <dbReference type="SAM" id="Phobius"/>
    </source>
</evidence>
<sequence>MSSKPAARRPHNALSEGVFLSALFVLVVASVPFIFSFASAAKNELEHTHAPAAPQVTVVSTTTTAGTGSKPQPVLANLLALWPVLNLAFSVLLYTLSLLAAPIIFLVHVVLAALAPFILVVQTTLYVFVLVPWNFVAAVARALYPLYMFCAVACLVGVLLGYGGSLVQKLVNSLITTQPTNEPRQRAYAPHSRRVEYTPYDGHKRRLYMTVELRIPTHSFPYPAYE</sequence>
<evidence type="ECO:0000313" key="3">
    <source>
        <dbReference type="Proteomes" id="UP000077266"/>
    </source>
</evidence>
<keyword evidence="1" id="KW-1133">Transmembrane helix</keyword>
<dbReference type="EMBL" id="KV426104">
    <property type="protein sequence ID" value="KZV88272.1"/>
    <property type="molecule type" value="Genomic_DNA"/>
</dbReference>
<protein>
    <recommendedName>
        <fullName evidence="4">Transmembrane protein</fullName>
    </recommendedName>
</protein>
<feature type="transmembrane region" description="Helical" evidence="1">
    <location>
        <begin position="103"/>
        <end position="130"/>
    </location>
</feature>
<dbReference type="AlphaFoldDB" id="A0A165F307"/>
<dbReference type="Proteomes" id="UP000077266">
    <property type="component" value="Unassembled WGS sequence"/>
</dbReference>
<gene>
    <name evidence="2" type="ORF">EXIGLDRAFT_772890</name>
</gene>
<accession>A0A165F307</accession>
<organism evidence="2 3">
    <name type="scientific">Exidia glandulosa HHB12029</name>
    <dbReference type="NCBI Taxonomy" id="1314781"/>
    <lineage>
        <taxon>Eukaryota</taxon>
        <taxon>Fungi</taxon>
        <taxon>Dikarya</taxon>
        <taxon>Basidiomycota</taxon>
        <taxon>Agaricomycotina</taxon>
        <taxon>Agaricomycetes</taxon>
        <taxon>Auriculariales</taxon>
        <taxon>Exidiaceae</taxon>
        <taxon>Exidia</taxon>
    </lineage>
</organism>
<proteinExistence type="predicted"/>
<keyword evidence="1" id="KW-0812">Transmembrane</keyword>
<dbReference type="InParanoid" id="A0A165F307"/>
<feature type="transmembrane region" description="Helical" evidence="1">
    <location>
        <begin position="74"/>
        <end position="96"/>
    </location>
</feature>
<evidence type="ECO:0000313" key="2">
    <source>
        <dbReference type="EMBL" id="KZV88272.1"/>
    </source>
</evidence>
<feature type="transmembrane region" description="Helical" evidence="1">
    <location>
        <begin position="142"/>
        <end position="162"/>
    </location>
</feature>